<comment type="caution">
    <text evidence="2">The sequence shown here is derived from an EMBL/GenBank/DDBJ whole genome shotgun (WGS) entry which is preliminary data.</text>
</comment>
<dbReference type="EMBL" id="BNAG01000004">
    <property type="protein sequence ID" value="GHE73200.1"/>
    <property type="molecule type" value="Genomic_DNA"/>
</dbReference>
<organism evidence="2 3">
    <name type="scientific">Roseivirga thermotolerans</name>
    <dbReference type="NCBI Taxonomy" id="1758176"/>
    <lineage>
        <taxon>Bacteria</taxon>
        <taxon>Pseudomonadati</taxon>
        <taxon>Bacteroidota</taxon>
        <taxon>Cytophagia</taxon>
        <taxon>Cytophagales</taxon>
        <taxon>Roseivirgaceae</taxon>
        <taxon>Roseivirga</taxon>
    </lineage>
</organism>
<dbReference type="RefSeq" id="WP_189631309.1">
    <property type="nucleotide sequence ID" value="NZ_BNAG01000004.1"/>
</dbReference>
<dbReference type="Proteomes" id="UP000658258">
    <property type="component" value="Unassembled WGS sequence"/>
</dbReference>
<gene>
    <name evidence="2" type="ORF">GCM10011340_32170</name>
</gene>
<reference evidence="3" key="1">
    <citation type="journal article" date="2019" name="Int. J. Syst. Evol. Microbiol.">
        <title>The Global Catalogue of Microorganisms (GCM) 10K type strain sequencing project: providing services to taxonomists for standard genome sequencing and annotation.</title>
        <authorList>
            <consortium name="The Broad Institute Genomics Platform"/>
            <consortium name="The Broad Institute Genome Sequencing Center for Infectious Disease"/>
            <person name="Wu L."/>
            <person name="Ma J."/>
        </authorList>
    </citation>
    <scope>NUCLEOTIDE SEQUENCE [LARGE SCALE GENOMIC DNA]</scope>
    <source>
        <strain evidence="3">CGMCC 1.15111</strain>
    </source>
</reference>
<evidence type="ECO:0000313" key="2">
    <source>
        <dbReference type="EMBL" id="GHE73200.1"/>
    </source>
</evidence>
<evidence type="ECO:0000313" key="3">
    <source>
        <dbReference type="Proteomes" id="UP000658258"/>
    </source>
</evidence>
<evidence type="ECO:0000256" key="1">
    <source>
        <dbReference type="SAM" id="Phobius"/>
    </source>
</evidence>
<accession>A0ABQ3ICK7</accession>
<name>A0ABQ3ICK7_9BACT</name>
<protein>
    <submittedName>
        <fullName evidence="2">Uncharacterized protein</fullName>
    </submittedName>
</protein>
<keyword evidence="1" id="KW-0812">Transmembrane</keyword>
<proteinExistence type="predicted"/>
<sequence length="216" mass="23613">MRGINLNEGAVEVYSTLKGGEAKAARKELRAAKKEALDECKTLKGKAKRDCKKNVRRNFRKSKNNVIRDGETWVSTAVNKVANIATPLTSLASDLVPGASFIQSGLTALTGQKMTRNERSNEQIQTAVEPQGGALGTAQKILDLFKGTKQTQTTAPKSENSKTVMKEQFTNWMAKAKSLLSDTRVKIGLGLVAALAIGVWAWKKFRKGSRPKPRKL</sequence>
<keyword evidence="1" id="KW-0472">Membrane</keyword>
<keyword evidence="3" id="KW-1185">Reference proteome</keyword>
<feature type="transmembrane region" description="Helical" evidence="1">
    <location>
        <begin position="185"/>
        <end position="202"/>
    </location>
</feature>
<keyword evidence="1" id="KW-1133">Transmembrane helix</keyword>